<proteinExistence type="predicted"/>
<keyword evidence="2" id="KW-1185">Reference proteome</keyword>
<name>A0ACC2PGS1_9HYME</name>
<evidence type="ECO:0000313" key="2">
    <source>
        <dbReference type="Proteomes" id="UP001239111"/>
    </source>
</evidence>
<organism evidence="1 2">
    <name type="scientific">Eretmocerus hayati</name>
    <dbReference type="NCBI Taxonomy" id="131215"/>
    <lineage>
        <taxon>Eukaryota</taxon>
        <taxon>Metazoa</taxon>
        <taxon>Ecdysozoa</taxon>
        <taxon>Arthropoda</taxon>
        <taxon>Hexapoda</taxon>
        <taxon>Insecta</taxon>
        <taxon>Pterygota</taxon>
        <taxon>Neoptera</taxon>
        <taxon>Endopterygota</taxon>
        <taxon>Hymenoptera</taxon>
        <taxon>Apocrita</taxon>
        <taxon>Proctotrupomorpha</taxon>
        <taxon>Chalcidoidea</taxon>
        <taxon>Aphelinidae</taxon>
        <taxon>Aphelininae</taxon>
        <taxon>Eretmocerus</taxon>
    </lineage>
</organism>
<evidence type="ECO:0000313" key="1">
    <source>
        <dbReference type="EMBL" id="KAJ8682552.1"/>
    </source>
</evidence>
<gene>
    <name evidence="1" type="ORF">QAD02_018344</name>
</gene>
<dbReference type="Proteomes" id="UP001239111">
    <property type="component" value="Chromosome 1"/>
</dbReference>
<protein>
    <submittedName>
        <fullName evidence="1">Uncharacterized protein</fullName>
    </submittedName>
</protein>
<comment type="caution">
    <text evidence="1">The sequence shown here is derived from an EMBL/GenBank/DDBJ whole genome shotgun (WGS) entry which is preliminary data.</text>
</comment>
<sequence length="315" mass="34882">MATGNGGPAASTVPISSTNQEIFYASATTAKVRPVKQQAIIIESIEGYANDDYVDGLEALINPTEIQYISKVSESTQIHYDDTNYWIYFSTDSTNCYVCNRSGHQAKMCPNHVRNTPYNFPSLGTNGRSQLANDNNNSDDVDTTHSIPDLPIQSNKRPLEPSISSDDKSNIDEDNISDLSPPPSTPVVPTETLPERGNDRSTKPLLKKSKLQNEQEANEDYIASNQPVNSIPTKSPPSSEAAHAVKFYEFLEKSKGHQNIKDLLGEFQYDAEEAATMIEDAYSRIEDKNEKSRLTKLKKKLRKNSTSSVNPETVS</sequence>
<dbReference type="EMBL" id="CM056741">
    <property type="protein sequence ID" value="KAJ8682552.1"/>
    <property type="molecule type" value="Genomic_DNA"/>
</dbReference>
<accession>A0ACC2PGS1</accession>
<reference evidence="1" key="1">
    <citation type="submission" date="2023-04" db="EMBL/GenBank/DDBJ databases">
        <title>A chromosome-level genome assembly of the parasitoid wasp Eretmocerus hayati.</title>
        <authorList>
            <person name="Zhong Y."/>
            <person name="Liu S."/>
            <person name="Liu Y."/>
        </authorList>
    </citation>
    <scope>NUCLEOTIDE SEQUENCE</scope>
    <source>
        <strain evidence="1">ZJU_SS_LIU_2023</strain>
    </source>
</reference>